<feature type="transmembrane region" description="Helical" evidence="6">
    <location>
        <begin position="12"/>
        <end position="29"/>
    </location>
</feature>
<sequence length="408" mass="46172">MDAVIADLGEHWPVYVTMPFVAALIGYVTKRVAIEMMFKPVEFVGVKPFLGWQGVLPANAERMAATATEMLTNNLVDPKEIFARLDPAQVAKEIEQPLLRIVEDVTREVMEQYQPRLWEVLPNTAQQLLLKRVQAEAPRAITKIMGEISENIEDVLDLKHMVVTNLVRDKALLNRLIRDISRPEMRFIARSGIVFGFSLGCVQLLVWALTKSPIVLPLFGIGIGWFTDWIALKMIFLPREPKRFFGFYTWQGVFQKRKDQVSADYGDMIAREIITIPNLLEAVLSGPKSDKLFAMITREVQRTIDAQASVVKPFVAMAVGSRRFQEMKQTAAAKAAARIPETIRHAESYAVNALDVRNTIVDRMRRLNPLEFEQLLRPAFRQDEWKLIAVGAVIGGLVGELQVLLLLH</sequence>
<keyword evidence="4 6" id="KW-1133">Transmembrane helix</keyword>
<keyword evidence="5 6" id="KW-0472">Membrane</keyword>
<evidence type="ECO:0000256" key="6">
    <source>
        <dbReference type="SAM" id="Phobius"/>
    </source>
</evidence>
<feature type="transmembrane region" description="Helical" evidence="6">
    <location>
        <begin position="387"/>
        <end position="407"/>
    </location>
</feature>
<keyword evidence="3 6" id="KW-0812">Transmembrane</keyword>
<dbReference type="AlphaFoldDB" id="A0A075V7Y4"/>
<evidence type="ECO:0000256" key="3">
    <source>
        <dbReference type="ARBA" id="ARBA00022692"/>
    </source>
</evidence>
<accession>A0A075V7Y4</accession>
<dbReference type="EMBL" id="CP008953">
    <property type="protein sequence ID" value="AIG80589.1"/>
    <property type="molecule type" value="Genomic_DNA"/>
</dbReference>
<dbReference type="RefSeq" id="WP_038520776.1">
    <property type="nucleotide sequence ID" value="NZ_CP008953.1"/>
</dbReference>
<protein>
    <submittedName>
        <fullName evidence="7">Conserved putative membrane protein</fullName>
    </submittedName>
</protein>
<dbReference type="Pfam" id="PF04286">
    <property type="entry name" value="DUF445"/>
    <property type="match status" value="1"/>
</dbReference>
<reference evidence="7 8" key="1">
    <citation type="journal article" date="2014" name="J. Biotechnol.">
        <title>Complete genome sequence of the actinobacterium Amycolatopsis japonica MG417-CF17(T) (=DSM 44213T) producing (S,S)-N,N'-ethylenediaminedisuccinic acid.</title>
        <authorList>
            <person name="Stegmann E."/>
            <person name="Albersmeier A."/>
            <person name="Spohn M."/>
            <person name="Gert H."/>
            <person name="Weber T."/>
            <person name="Wohlleben W."/>
            <person name="Kalinowski J."/>
            <person name="Ruckert C."/>
        </authorList>
    </citation>
    <scope>NUCLEOTIDE SEQUENCE [LARGE SCALE GENOMIC DNA]</scope>
    <source>
        <strain evidence="8">MG417-CF17 (DSM 44213)</strain>
    </source>
</reference>
<dbReference type="PANTHER" id="PTHR35791">
    <property type="entry name" value="UPF0754 MEMBRANE PROTEIN YHEB"/>
    <property type="match status" value="1"/>
</dbReference>
<dbReference type="KEGG" id="aja:AJAP_39035"/>
<dbReference type="InterPro" id="IPR007383">
    <property type="entry name" value="DUF445"/>
</dbReference>
<comment type="similarity">
    <text evidence="2">Belongs to the UPF0754 family.</text>
</comment>
<evidence type="ECO:0000256" key="4">
    <source>
        <dbReference type="ARBA" id="ARBA00022989"/>
    </source>
</evidence>
<evidence type="ECO:0000256" key="5">
    <source>
        <dbReference type="ARBA" id="ARBA00023136"/>
    </source>
</evidence>
<dbReference type="GO" id="GO:0012505">
    <property type="term" value="C:endomembrane system"/>
    <property type="evidence" value="ECO:0007669"/>
    <property type="project" value="UniProtKB-SubCell"/>
</dbReference>
<dbReference type="eggNOG" id="COG4399">
    <property type="taxonomic scope" value="Bacteria"/>
</dbReference>
<organism evidence="7 8">
    <name type="scientific">Amycolatopsis japonica</name>
    <dbReference type="NCBI Taxonomy" id="208439"/>
    <lineage>
        <taxon>Bacteria</taxon>
        <taxon>Bacillati</taxon>
        <taxon>Actinomycetota</taxon>
        <taxon>Actinomycetes</taxon>
        <taxon>Pseudonocardiales</taxon>
        <taxon>Pseudonocardiaceae</taxon>
        <taxon>Amycolatopsis</taxon>
        <taxon>Amycolatopsis japonica group</taxon>
    </lineage>
</organism>
<keyword evidence="8" id="KW-1185">Reference proteome</keyword>
<dbReference type="Proteomes" id="UP000028492">
    <property type="component" value="Chromosome"/>
</dbReference>
<feature type="transmembrane region" description="Helical" evidence="6">
    <location>
        <begin position="214"/>
        <end position="236"/>
    </location>
</feature>
<evidence type="ECO:0000313" key="7">
    <source>
        <dbReference type="EMBL" id="AIG80589.1"/>
    </source>
</evidence>
<evidence type="ECO:0000313" key="8">
    <source>
        <dbReference type="Proteomes" id="UP000028492"/>
    </source>
</evidence>
<feature type="transmembrane region" description="Helical" evidence="6">
    <location>
        <begin position="187"/>
        <end position="208"/>
    </location>
</feature>
<dbReference type="HOGENOM" id="CLU_028773_0_0_11"/>
<gene>
    <name evidence="7" type="ORF">AJAP_39035</name>
</gene>
<evidence type="ECO:0000256" key="1">
    <source>
        <dbReference type="ARBA" id="ARBA00004308"/>
    </source>
</evidence>
<dbReference type="STRING" id="208439.AJAP_39035"/>
<name>A0A075V7Y4_9PSEU</name>
<proteinExistence type="inferred from homology"/>
<evidence type="ECO:0000256" key="2">
    <source>
        <dbReference type="ARBA" id="ARBA00008053"/>
    </source>
</evidence>
<comment type="subcellular location">
    <subcellularLocation>
        <location evidence="1">Endomembrane system</location>
    </subcellularLocation>
</comment>
<dbReference type="PANTHER" id="PTHR35791:SF1">
    <property type="entry name" value="UPF0754 MEMBRANE PROTEIN YHEB"/>
    <property type="match status" value="1"/>
</dbReference>